<dbReference type="GO" id="GO:0016301">
    <property type="term" value="F:kinase activity"/>
    <property type="evidence" value="ECO:0007669"/>
    <property type="project" value="UniProtKB-KW"/>
</dbReference>
<gene>
    <name evidence="6" type="ORF">P8A19_01040</name>
</gene>
<proteinExistence type="inferred from homology"/>
<dbReference type="PANTHER" id="PTHR10584">
    <property type="entry name" value="SUGAR KINASE"/>
    <property type="match status" value="1"/>
</dbReference>
<dbReference type="PRINTS" id="PR00990">
    <property type="entry name" value="RIBOKINASE"/>
</dbReference>
<evidence type="ECO:0000313" key="7">
    <source>
        <dbReference type="Proteomes" id="UP001235744"/>
    </source>
</evidence>
<dbReference type="InterPro" id="IPR002173">
    <property type="entry name" value="Carboh/pur_kinase_PfkB_CS"/>
</dbReference>
<keyword evidence="6" id="KW-0436">Ligase</keyword>
<name>A0ABY9IHH1_9ACTN</name>
<dbReference type="Pfam" id="PF00294">
    <property type="entry name" value="PfkB"/>
    <property type="match status" value="1"/>
</dbReference>
<evidence type="ECO:0000256" key="4">
    <source>
        <dbReference type="RuleBase" id="RU003704"/>
    </source>
</evidence>
<sequence length="327" mass="34034">MSSGAAGRNILRDQEVLVAGSLNMDYHLTVEKEPVDDGSVRVTGLLVTGGGHAGNCAVALSALGCRVSLFSAVGDDAEGASLRTELEQQGVRHDHVVAVAGATTGRVFIPSYPGHRSMLMYRGATEEWRRETCASLPLSRFRTVVLFDPPKDVAQELVAAAGAAGMPVHWTPGGLHAGAPWAVRLAARCHRVYVNRAEFTDMFDAPPEADHILRACRQHGLSGLVVTLGSRGALASDGRNVWFTEAAEVTATDSTGAGDAFTAGAVAAELLGHGWPLALAWGAAAGAHAVTVPGARDTSLSLDRLPAAAAAVRAGSFMPESEERTTP</sequence>
<organism evidence="6 7">
    <name type="scientific">Streptomyces poriferorum</name>
    <dbReference type="NCBI Taxonomy" id="2798799"/>
    <lineage>
        <taxon>Bacteria</taxon>
        <taxon>Bacillati</taxon>
        <taxon>Actinomycetota</taxon>
        <taxon>Actinomycetes</taxon>
        <taxon>Kitasatosporales</taxon>
        <taxon>Streptomycetaceae</taxon>
        <taxon>Streptomyces</taxon>
    </lineage>
</organism>
<feature type="domain" description="Carbohydrate kinase PfkB" evidence="5">
    <location>
        <begin position="14"/>
        <end position="298"/>
    </location>
</feature>
<keyword evidence="2 4" id="KW-0808">Transferase</keyword>
<reference evidence="6 7" key="1">
    <citation type="submission" date="2023-03" db="EMBL/GenBank/DDBJ databases">
        <title>Isolation and description of six Streptomyces strains from soil environments, able to metabolize different microbial glucans.</title>
        <authorList>
            <person name="Widen T."/>
            <person name="Larsbrink J."/>
        </authorList>
    </citation>
    <scope>NUCLEOTIDE SEQUENCE [LARGE SCALE GENOMIC DNA]</scope>
    <source>
        <strain evidence="6 7">Alt2</strain>
    </source>
</reference>
<dbReference type="RefSeq" id="WP_306072714.1">
    <property type="nucleotide sequence ID" value="NZ_CP120988.1"/>
</dbReference>
<dbReference type="InterPro" id="IPR029056">
    <property type="entry name" value="Ribokinase-like"/>
</dbReference>
<keyword evidence="7" id="KW-1185">Reference proteome</keyword>
<dbReference type="Gene3D" id="3.40.1190.20">
    <property type="match status" value="1"/>
</dbReference>
<dbReference type="EMBL" id="CP120988">
    <property type="protein sequence ID" value="WLQ54116.1"/>
    <property type="molecule type" value="Genomic_DNA"/>
</dbReference>
<dbReference type="GO" id="GO:0016874">
    <property type="term" value="F:ligase activity"/>
    <property type="evidence" value="ECO:0007669"/>
    <property type="project" value="UniProtKB-KW"/>
</dbReference>
<accession>A0ABY9IHH1</accession>
<dbReference type="Proteomes" id="UP001235744">
    <property type="component" value="Chromosome"/>
</dbReference>
<dbReference type="PROSITE" id="PS00583">
    <property type="entry name" value="PFKB_KINASES_1"/>
    <property type="match status" value="1"/>
</dbReference>
<evidence type="ECO:0000313" key="6">
    <source>
        <dbReference type="EMBL" id="WLQ54116.1"/>
    </source>
</evidence>
<keyword evidence="3 4" id="KW-0418">Kinase</keyword>
<evidence type="ECO:0000256" key="1">
    <source>
        <dbReference type="ARBA" id="ARBA00010688"/>
    </source>
</evidence>
<dbReference type="SUPFAM" id="SSF53613">
    <property type="entry name" value="Ribokinase-like"/>
    <property type="match status" value="1"/>
</dbReference>
<dbReference type="InterPro" id="IPR011611">
    <property type="entry name" value="PfkB_dom"/>
</dbReference>
<evidence type="ECO:0000256" key="3">
    <source>
        <dbReference type="ARBA" id="ARBA00022777"/>
    </source>
</evidence>
<dbReference type="PROSITE" id="PS00584">
    <property type="entry name" value="PFKB_KINASES_2"/>
    <property type="match status" value="1"/>
</dbReference>
<comment type="similarity">
    <text evidence="1 4">Belongs to the carbohydrate kinase PfkB family.</text>
</comment>
<dbReference type="InterPro" id="IPR002139">
    <property type="entry name" value="Ribo/fructo_kinase"/>
</dbReference>
<protein>
    <submittedName>
        <fullName evidence="6">Carbohydrate kinase family protein</fullName>
    </submittedName>
</protein>
<evidence type="ECO:0000259" key="5">
    <source>
        <dbReference type="Pfam" id="PF00294"/>
    </source>
</evidence>
<evidence type="ECO:0000256" key="2">
    <source>
        <dbReference type="ARBA" id="ARBA00022679"/>
    </source>
</evidence>
<dbReference type="PANTHER" id="PTHR10584:SF166">
    <property type="entry name" value="RIBOKINASE"/>
    <property type="match status" value="1"/>
</dbReference>